<reference evidence="2 3" key="1">
    <citation type="submission" date="2013-02" db="EMBL/GenBank/DDBJ databases">
        <authorList>
            <person name="Genoscope - CEA"/>
        </authorList>
    </citation>
    <scope>NUCLEOTIDE SEQUENCE [LARGE SCALE GENOMIC DNA]</scope>
    <source>
        <strain evidence="2 3">STM 2683</strain>
    </source>
</reference>
<evidence type="ECO:0000313" key="3">
    <source>
        <dbReference type="Proteomes" id="UP000012062"/>
    </source>
</evidence>
<comment type="caution">
    <text evidence="2">The sequence shown here is derived from an EMBL/GenBank/DDBJ whole genome shotgun (WGS) entry which is preliminary data.</text>
</comment>
<dbReference type="InterPro" id="IPR029479">
    <property type="entry name" value="Nitroreductase"/>
</dbReference>
<dbReference type="PANTHER" id="PTHR43745:SF2">
    <property type="entry name" value="NITROREDUCTASE MJ1384-RELATED"/>
    <property type="match status" value="1"/>
</dbReference>
<dbReference type="EMBL" id="CAUM01000054">
    <property type="protein sequence ID" value="CCV04947.1"/>
    <property type="molecule type" value="Genomic_DNA"/>
</dbReference>
<dbReference type="STRING" id="1297569.MESS2_1470008"/>
<dbReference type="InterPro" id="IPR020051">
    <property type="entry name" value="SagB-type_dehydrogenase"/>
</dbReference>
<evidence type="ECO:0000259" key="1">
    <source>
        <dbReference type="Pfam" id="PF00881"/>
    </source>
</evidence>
<dbReference type="eggNOG" id="COG0778">
    <property type="taxonomic scope" value="Bacteria"/>
</dbReference>
<keyword evidence="3" id="KW-1185">Reference proteome</keyword>
<dbReference type="PANTHER" id="PTHR43745">
    <property type="entry name" value="NITROREDUCTASE MJ1384-RELATED"/>
    <property type="match status" value="1"/>
</dbReference>
<dbReference type="Gene3D" id="3.40.109.10">
    <property type="entry name" value="NADH Oxidase"/>
    <property type="match status" value="1"/>
</dbReference>
<dbReference type="NCBIfam" id="TIGR03605">
    <property type="entry name" value="antibiot_sagB"/>
    <property type="match status" value="1"/>
</dbReference>
<name>M5EKU3_9HYPH</name>
<dbReference type="Proteomes" id="UP000012062">
    <property type="component" value="Unassembled WGS sequence"/>
</dbReference>
<dbReference type="CDD" id="cd02142">
    <property type="entry name" value="McbC_SagB-like_oxidoreductase"/>
    <property type="match status" value="1"/>
</dbReference>
<dbReference type="InterPro" id="IPR052544">
    <property type="entry name" value="Bacteriocin_Proc_Enz"/>
</dbReference>
<evidence type="ECO:0000313" key="2">
    <source>
        <dbReference type="EMBL" id="CCV04947.1"/>
    </source>
</evidence>
<dbReference type="InterPro" id="IPR000415">
    <property type="entry name" value="Nitroreductase-like"/>
</dbReference>
<organism evidence="2 3">
    <name type="scientific">Mesorhizobium metallidurans STM 2683</name>
    <dbReference type="NCBI Taxonomy" id="1297569"/>
    <lineage>
        <taxon>Bacteria</taxon>
        <taxon>Pseudomonadati</taxon>
        <taxon>Pseudomonadota</taxon>
        <taxon>Alphaproteobacteria</taxon>
        <taxon>Hyphomicrobiales</taxon>
        <taxon>Phyllobacteriaceae</taxon>
        <taxon>Mesorhizobium</taxon>
    </lineage>
</organism>
<accession>M5EKU3</accession>
<sequence>MRSSKTLVFYTGPGKVTACNFLTRSVFECSSEVIGLLAAWDKWASPADVSRSHGWSHSELRAIVPQLVDFSALVTAGSQIAEQEAAFSGQWGWGVPTALMHFCVQDSEFISIEQSEERQIERAGRIPQPDLLLKNPPGAIRLPEALDDNELLALMARRRTNRSAGAPTITLKQLSDCLFAGLGITGETTNCVGSLPLAMTPSGGARNPYEAYVVATAVEGLDPGVYHYSAADHDLGRISANHLPKISDLIGGQEWADAMPCLILLCAKLDRTMWKYEDANAYRVVLIEAGHIGQNIMLAATNRGLSACPTAALRHSAIKRLLGLDRLTDAPVYALTIAVPASHSEARSIN</sequence>
<protein>
    <submittedName>
        <fullName evidence="2">Nitroreductase</fullName>
    </submittedName>
</protein>
<dbReference type="RefSeq" id="WP_008873910.1">
    <property type="nucleotide sequence ID" value="NZ_CAUM01000054.1"/>
</dbReference>
<feature type="domain" description="Nitroreductase" evidence="1">
    <location>
        <begin position="156"/>
        <end position="337"/>
    </location>
</feature>
<dbReference type="Pfam" id="PF00881">
    <property type="entry name" value="Nitroreductase"/>
    <property type="match status" value="1"/>
</dbReference>
<dbReference type="SUPFAM" id="SSF55469">
    <property type="entry name" value="FMN-dependent nitroreductase-like"/>
    <property type="match status" value="1"/>
</dbReference>
<proteinExistence type="predicted"/>
<gene>
    <name evidence="2" type="ORF">MESS2_1470008</name>
</gene>
<dbReference type="GO" id="GO:0016491">
    <property type="term" value="F:oxidoreductase activity"/>
    <property type="evidence" value="ECO:0007669"/>
    <property type="project" value="InterPro"/>
</dbReference>
<dbReference type="AlphaFoldDB" id="M5EKU3"/>